<keyword evidence="3" id="KW-1185">Reference proteome</keyword>
<reference evidence="3" key="1">
    <citation type="journal article" date="2019" name="Int. J. Syst. Evol. Microbiol.">
        <title>The Global Catalogue of Microorganisms (GCM) 10K type strain sequencing project: providing services to taxonomists for standard genome sequencing and annotation.</title>
        <authorList>
            <consortium name="The Broad Institute Genomics Platform"/>
            <consortium name="The Broad Institute Genome Sequencing Center for Infectious Disease"/>
            <person name="Wu L."/>
            <person name="Ma J."/>
        </authorList>
    </citation>
    <scope>NUCLEOTIDE SEQUENCE [LARGE SCALE GENOMIC DNA]</scope>
    <source>
        <strain evidence="3">JCM 19129</strain>
    </source>
</reference>
<dbReference type="InterPro" id="IPR035901">
    <property type="entry name" value="GIY-YIG_endonuc_sf"/>
</dbReference>
<feature type="domain" description="GIY-YIG" evidence="1">
    <location>
        <begin position="28"/>
        <end position="100"/>
    </location>
</feature>
<dbReference type="RefSeq" id="WP_345476904.1">
    <property type="nucleotide sequence ID" value="NZ_BAABLW010000005.1"/>
</dbReference>
<dbReference type="Proteomes" id="UP001500368">
    <property type="component" value="Unassembled WGS sequence"/>
</dbReference>
<organism evidence="2 3">
    <name type="scientific">Nesterenkonia rhizosphaerae</name>
    <dbReference type="NCBI Taxonomy" id="1348272"/>
    <lineage>
        <taxon>Bacteria</taxon>
        <taxon>Bacillati</taxon>
        <taxon>Actinomycetota</taxon>
        <taxon>Actinomycetes</taxon>
        <taxon>Micrococcales</taxon>
        <taxon>Micrococcaceae</taxon>
        <taxon>Nesterenkonia</taxon>
    </lineage>
</organism>
<dbReference type="Gene3D" id="3.40.50.300">
    <property type="entry name" value="P-loop containing nucleotide triphosphate hydrolases"/>
    <property type="match status" value="1"/>
</dbReference>
<accession>A0ABP9FT20</accession>
<protein>
    <recommendedName>
        <fullName evidence="1">GIY-YIG domain-containing protein</fullName>
    </recommendedName>
</protein>
<dbReference type="InterPro" id="IPR000305">
    <property type="entry name" value="GIY-YIG_endonuc"/>
</dbReference>
<name>A0ABP9FT20_9MICC</name>
<sequence>MTSFEIRAYPFDKKAVEVLPDSDQRYSNWPAVYTLRNQGSIYVGESGNVAGRLRQHLASGFKDGLQHVQIVLDDTFNKSAALDLEAFLIQYLSGDSKYSLLNRNKGIVDGDYYNKDEYRQTFRQIFDELREQGLFERTLPEIENDDLFKLSPFKALTPEQSLAVESILRGFLEEGARPGTQGPIVVQGDPGTGKTVVAVYLMKLLIDIATAGDADLDTSMDDNDARFAEFFTAKNREKLANLSIGLVIPQQSLRATVEEVFKKTPYLEGSMVLDPFSTGAAEQHFDVLVVDEAHRLNRRANQPSAMQNTRFAQINHKLFGNDDSAHTQWDWIKAKSTHQILFLDRAQSVRPADLPASTWDEVVSVAREQSRHHRLHSQLRVRGGRGYIEYVRAILRSEAPRPQGFPGYEIAMFSDFREMHEKIRAKDAEHGLSRLVAGYAWKWVSKKDSEAKDIELDGYGLQWNRTAKDWINSKTSLNEVGSIHTVQGYDLNYAGVLIGPDLRYDEVQQRIVFSRDNYFDTKGKENNPRLGITYSDEDLLEYVTNIYSVLLTRAIRGTYVYVCDPPLRRHFSKFFVSAESVAPSRADLVHRRNLDISHPVSQLQEAE</sequence>
<dbReference type="PROSITE" id="PS50164">
    <property type="entry name" value="GIY_YIG"/>
    <property type="match status" value="1"/>
</dbReference>
<dbReference type="SUPFAM" id="SSF82771">
    <property type="entry name" value="GIY-YIG endonuclease"/>
    <property type="match status" value="1"/>
</dbReference>
<dbReference type="InterPro" id="IPR018647">
    <property type="entry name" value="SLFN_3-like_DNA/RNA_helicase"/>
</dbReference>
<evidence type="ECO:0000313" key="2">
    <source>
        <dbReference type="EMBL" id="GAA4916202.1"/>
    </source>
</evidence>
<evidence type="ECO:0000259" key="1">
    <source>
        <dbReference type="PROSITE" id="PS50164"/>
    </source>
</evidence>
<comment type="caution">
    <text evidence="2">The sequence shown here is derived from an EMBL/GenBank/DDBJ whole genome shotgun (WGS) entry which is preliminary data.</text>
</comment>
<dbReference type="SUPFAM" id="SSF52540">
    <property type="entry name" value="P-loop containing nucleoside triphosphate hydrolases"/>
    <property type="match status" value="1"/>
</dbReference>
<evidence type="ECO:0000313" key="3">
    <source>
        <dbReference type="Proteomes" id="UP001500368"/>
    </source>
</evidence>
<dbReference type="EMBL" id="BAABLW010000005">
    <property type="protein sequence ID" value="GAA4916202.1"/>
    <property type="molecule type" value="Genomic_DNA"/>
</dbReference>
<proteinExistence type="predicted"/>
<dbReference type="InterPro" id="IPR027417">
    <property type="entry name" value="P-loop_NTPase"/>
</dbReference>
<gene>
    <name evidence="2" type="ORF">GCM10025790_09250</name>
</gene>
<dbReference type="CDD" id="cd10439">
    <property type="entry name" value="GIY-YIG_COG3410"/>
    <property type="match status" value="1"/>
</dbReference>
<dbReference type="Pfam" id="PF09848">
    <property type="entry name" value="SLFN-g3_helicase"/>
    <property type="match status" value="1"/>
</dbReference>